<dbReference type="EMBL" id="CASHTH010003718">
    <property type="protein sequence ID" value="CAI8048244.1"/>
    <property type="molecule type" value="Genomic_DNA"/>
</dbReference>
<organism evidence="2 3">
    <name type="scientific">Geodia barretti</name>
    <name type="common">Barrett's horny sponge</name>
    <dbReference type="NCBI Taxonomy" id="519541"/>
    <lineage>
        <taxon>Eukaryota</taxon>
        <taxon>Metazoa</taxon>
        <taxon>Porifera</taxon>
        <taxon>Demospongiae</taxon>
        <taxon>Heteroscleromorpha</taxon>
        <taxon>Tetractinellida</taxon>
        <taxon>Astrophorina</taxon>
        <taxon>Geodiidae</taxon>
        <taxon>Geodia</taxon>
    </lineage>
</organism>
<dbReference type="Pfam" id="PF00531">
    <property type="entry name" value="Death"/>
    <property type="match status" value="1"/>
</dbReference>
<accession>A0AA35TID0</accession>
<evidence type="ECO:0000313" key="3">
    <source>
        <dbReference type="Proteomes" id="UP001174909"/>
    </source>
</evidence>
<dbReference type="CDD" id="cd01670">
    <property type="entry name" value="Death"/>
    <property type="match status" value="1"/>
</dbReference>
<evidence type="ECO:0000313" key="2">
    <source>
        <dbReference type="EMBL" id="CAI8048244.1"/>
    </source>
</evidence>
<feature type="domain" description="Death" evidence="1">
    <location>
        <begin position="1"/>
        <end position="66"/>
    </location>
</feature>
<proteinExistence type="predicted"/>
<dbReference type="Proteomes" id="UP001174909">
    <property type="component" value="Unassembled WGS sequence"/>
</dbReference>
<dbReference type="AlphaFoldDB" id="A0AA35TID0"/>
<evidence type="ECO:0000259" key="1">
    <source>
        <dbReference type="PROSITE" id="PS50017"/>
    </source>
</evidence>
<gene>
    <name evidence="2" type="ORF">GBAR_LOCUS26633</name>
</gene>
<dbReference type="GO" id="GO:0007165">
    <property type="term" value="P:signal transduction"/>
    <property type="evidence" value="ECO:0007669"/>
    <property type="project" value="InterPro"/>
</dbReference>
<dbReference type="InterPro" id="IPR000488">
    <property type="entry name" value="Death_dom"/>
</dbReference>
<sequence>MEVETKWRDIGLELGLRDPELETIRQANHHDITSCLTAMLRLWLNRAYNTIKYEEPTWRRLSEAVRHRAGGNNPALADILY</sequence>
<dbReference type="Gene3D" id="1.10.533.10">
    <property type="entry name" value="Death Domain, Fas"/>
    <property type="match status" value="1"/>
</dbReference>
<dbReference type="SUPFAM" id="SSF47986">
    <property type="entry name" value="DEATH domain"/>
    <property type="match status" value="1"/>
</dbReference>
<dbReference type="PROSITE" id="PS50017">
    <property type="entry name" value="DEATH_DOMAIN"/>
    <property type="match status" value="1"/>
</dbReference>
<protein>
    <recommendedName>
        <fullName evidence="1">Death domain-containing protein</fullName>
    </recommendedName>
</protein>
<name>A0AA35TID0_GEOBA</name>
<dbReference type="InterPro" id="IPR011029">
    <property type="entry name" value="DEATH-like_dom_sf"/>
</dbReference>
<keyword evidence="3" id="KW-1185">Reference proteome</keyword>
<comment type="caution">
    <text evidence="2">The sequence shown here is derived from an EMBL/GenBank/DDBJ whole genome shotgun (WGS) entry which is preliminary data.</text>
</comment>
<reference evidence="2" key="1">
    <citation type="submission" date="2023-03" db="EMBL/GenBank/DDBJ databases">
        <authorList>
            <person name="Steffen K."/>
            <person name="Cardenas P."/>
        </authorList>
    </citation>
    <scope>NUCLEOTIDE SEQUENCE</scope>
</reference>